<evidence type="ECO:0000313" key="2">
    <source>
        <dbReference type="EMBL" id="KAK1741059.1"/>
    </source>
</evidence>
<protein>
    <recommendedName>
        <fullName evidence="4">Calcineurin-like phosphoesterase domain-containing protein</fullName>
    </recommendedName>
</protein>
<sequence>MTSNDDDDDSIPPPPSYPPPPLSPVGEDVEIQSTPVLERLNKGEAPESNHKDKKKIESPSSVPSQSPSTNPSLSPSLSPSLDPTTTPSMRRPYSDLEACLIPHELDKAANSGADAKFLLHLGDIRDGKPYVNSGGQPRPCPEYLYEDVATIFEKSFLPTFFSMGDNAWLDCEDPDESYTFWKKHLCACDWQGLPGEGWSDDHAWNQWNVYLDENARWMEKSFAENEFKAVIICGNSSKGWNERYFLRLEEVAKQNPDVPIMFLGDEHEFQEEPEFRGIPNLHRIALDDVVTPTLITVDPYATGTLNVFTYDRRCPCAGNHGRPSCLLTPVEFVQVFATQMICV</sequence>
<dbReference type="AlphaFoldDB" id="A0AAD9DCN2"/>
<feature type="compositionally biased region" description="Low complexity" evidence="1">
    <location>
        <begin position="58"/>
        <end position="88"/>
    </location>
</feature>
<accession>A0AAD9DCN2</accession>
<feature type="compositionally biased region" description="Pro residues" evidence="1">
    <location>
        <begin position="11"/>
        <end position="23"/>
    </location>
</feature>
<evidence type="ECO:0000313" key="3">
    <source>
        <dbReference type="Proteomes" id="UP001224775"/>
    </source>
</evidence>
<dbReference type="SUPFAM" id="SSF56300">
    <property type="entry name" value="Metallo-dependent phosphatases"/>
    <property type="match status" value="1"/>
</dbReference>
<feature type="compositionally biased region" description="Acidic residues" evidence="1">
    <location>
        <begin position="1"/>
        <end position="10"/>
    </location>
</feature>
<organism evidence="2 3">
    <name type="scientific">Skeletonema marinoi</name>
    <dbReference type="NCBI Taxonomy" id="267567"/>
    <lineage>
        <taxon>Eukaryota</taxon>
        <taxon>Sar</taxon>
        <taxon>Stramenopiles</taxon>
        <taxon>Ochrophyta</taxon>
        <taxon>Bacillariophyta</taxon>
        <taxon>Coscinodiscophyceae</taxon>
        <taxon>Thalassiosirophycidae</taxon>
        <taxon>Thalassiosirales</taxon>
        <taxon>Skeletonemataceae</taxon>
        <taxon>Skeletonema</taxon>
        <taxon>Skeletonema marinoi-dohrnii complex</taxon>
    </lineage>
</organism>
<dbReference type="InterPro" id="IPR029052">
    <property type="entry name" value="Metallo-depent_PP-like"/>
</dbReference>
<dbReference type="Proteomes" id="UP001224775">
    <property type="component" value="Unassembled WGS sequence"/>
</dbReference>
<name>A0AAD9DCN2_9STRA</name>
<evidence type="ECO:0008006" key="4">
    <source>
        <dbReference type="Google" id="ProtNLM"/>
    </source>
</evidence>
<keyword evidence="3" id="KW-1185">Reference proteome</keyword>
<feature type="region of interest" description="Disordered" evidence="1">
    <location>
        <begin position="1"/>
        <end position="91"/>
    </location>
</feature>
<dbReference type="EMBL" id="JATAAI010000014">
    <property type="protein sequence ID" value="KAK1741059.1"/>
    <property type="molecule type" value="Genomic_DNA"/>
</dbReference>
<feature type="compositionally biased region" description="Basic and acidic residues" evidence="1">
    <location>
        <begin position="39"/>
        <end position="57"/>
    </location>
</feature>
<reference evidence="2" key="1">
    <citation type="submission" date="2023-06" db="EMBL/GenBank/DDBJ databases">
        <title>Survivors Of The Sea: Transcriptome response of Skeletonema marinoi to long-term dormancy.</title>
        <authorList>
            <person name="Pinder M.I.M."/>
            <person name="Kourtchenko O."/>
            <person name="Robertson E.K."/>
            <person name="Larsson T."/>
            <person name="Maumus F."/>
            <person name="Osuna-Cruz C.M."/>
            <person name="Vancaester E."/>
            <person name="Stenow R."/>
            <person name="Vandepoele K."/>
            <person name="Ploug H."/>
            <person name="Bruchert V."/>
            <person name="Godhe A."/>
            <person name="Topel M."/>
        </authorList>
    </citation>
    <scope>NUCLEOTIDE SEQUENCE</scope>
    <source>
        <strain evidence="2">R05AC</strain>
    </source>
</reference>
<gene>
    <name evidence="2" type="ORF">QTG54_008311</name>
</gene>
<proteinExistence type="predicted"/>
<evidence type="ECO:0000256" key="1">
    <source>
        <dbReference type="SAM" id="MobiDB-lite"/>
    </source>
</evidence>
<comment type="caution">
    <text evidence="2">The sequence shown here is derived from an EMBL/GenBank/DDBJ whole genome shotgun (WGS) entry which is preliminary data.</text>
</comment>